<dbReference type="RefSeq" id="WP_378200105.1">
    <property type="nucleotide sequence ID" value="NZ_JBHMBK010000025.1"/>
</dbReference>
<dbReference type="Pfam" id="PF00561">
    <property type="entry name" value="Abhydrolase_1"/>
    <property type="match status" value="1"/>
</dbReference>
<evidence type="ECO:0000313" key="4">
    <source>
        <dbReference type="Proteomes" id="UP001589535"/>
    </source>
</evidence>
<reference evidence="3 4" key="1">
    <citation type="submission" date="2024-09" db="EMBL/GenBank/DDBJ databases">
        <authorList>
            <person name="Sun Q."/>
            <person name="Mori K."/>
        </authorList>
    </citation>
    <scope>NUCLEOTIDE SEQUENCE [LARGE SCALE GENOMIC DNA]</scope>
    <source>
        <strain evidence="3 4">JCM 13852</strain>
    </source>
</reference>
<keyword evidence="1" id="KW-0732">Signal</keyword>
<gene>
    <name evidence="3" type="ORF">ACFFTO_29325</name>
</gene>
<dbReference type="GO" id="GO:0016787">
    <property type="term" value="F:hydrolase activity"/>
    <property type="evidence" value="ECO:0007669"/>
    <property type="project" value="UniProtKB-KW"/>
</dbReference>
<dbReference type="PANTHER" id="PTHR43689">
    <property type="entry name" value="HYDROLASE"/>
    <property type="match status" value="1"/>
</dbReference>
<evidence type="ECO:0000313" key="3">
    <source>
        <dbReference type="EMBL" id="MFB9688299.1"/>
    </source>
</evidence>
<feature type="domain" description="AB hydrolase-1" evidence="2">
    <location>
        <begin position="66"/>
        <end position="302"/>
    </location>
</feature>
<name>A0ABV5UAZ4_9PSEU</name>
<dbReference type="InterPro" id="IPR000073">
    <property type="entry name" value="AB_hydrolase_1"/>
</dbReference>
<dbReference type="EMBL" id="JBHMBK010000025">
    <property type="protein sequence ID" value="MFB9688299.1"/>
    <property type="molecule type" value="Genomic_DNA"/>
</dbReference>
<dbReference type="PANTHER" id="PTHR43689:SF8">
    <property type="entry name" value="ALPHA_BETA-HYDROLASES SUPERFAMILY PROTEIN"/>
    <property type="match status" value="1"/>
</dbReference>
<evidence type="ECO:0000259" key="2">
    <source>
        <dbReference type="Pfam" id="PF00561"/>
    </source>
</evidence>
<comment type="caution">
    <text evidence="3">The sequence shown here is derived from an EMBL/GenBank/DDBJ whole genome shotgun (WGS) entry which is preliminary data.</text>
</comment>
<dbReference type="SUPFAM" id="SSF53474">
    <property type="entry name" value="alpha/beta-Hydrolases"/>
    <property type="match status" value="1"/>
</dbReference>
<dbReference type="PRINTS" id="PR00111">
    <property type="entry name" value="ABHYDROLASE"/>
</dbReference>
<sequence>MKPTVFKLCAGAGVLAALATPAAGVAYQWRTTRREDETVPGLGERVDVGGYRLHVRTEGLAGDGPTVVFESGMSCPLEVWSWIQPEIARDAPAVAYDRAGLGWSERGPRPRTADEMLAELETVLEVSGAKPPYVLVGHSFGGLLVRHFAQRHPELTAGVVLVDASHPEQLVRSARQALGLPLMKATIQDSTVLATFGVNRLSKRYVVSDVEYLPSAARAAACARMLTRRTWRTTGEELRSWLTDVNDKVRDAKLPADLPLAVLTAGEVSRNDPVHNELQDDLAALSANSRRLVVSGASHLGLIMREQFAKYVTEAVADVVRAARAGGRMDSEPTQTGSGR</sequence>
<organism evidence="3 4">
    <name type="scientific">Amycolatopsis plumensis</name>
    <dbReference type="NCBI Taxonomy" id="236508"/>
    <lineage>
        <taxon>Bacteria</taxon>
        <taxon>Bacillati</taxon>
        <taxon>Actinomycetota</taxon>
        <taxon>Actinomycetes</taxon>
        <taxon>Pseudonocardiales</taxon>
        <taxon>Pseudonocardiaceae</taxon>
        <taxon>Amycolatopsis</taxon>
    </lineage>
</organism>
<dbReference type="InterPro" id="IPR029058">
    <property type="entry name" value="AB_hydrolase_fold"/>
</dbReference>
<keyword evidence="4" id="KW-1185">Reference proteome</keyword>
<dbReference type="Proteomes" id="UP001589535">
    <property type="component" value="Unassembled WGS sequence"/>
</dbReference>
<feature type="chain" id="PRO_5046240497" evidence="1">
    <location>
        <begin position="23"/>
        <end position="340"/>
    </location>
</feature>
<evidence type="ECO:0000256" key="1">
    <source>
        <dbReference type="SAM" id="SignalP"/>
    </source>
</evidence>
<proteinExistence type="predicted"/>
<dbReference type="Gene3D" id="3.40.50.1820">
    <property type="entry name" value="alpha/beta hydrolase"/>
    <property type="match status" value="1"/>
</dbReference>
<accession>A0ABV5UAZ4</accession>
<keyword evidence="3" id="KW-0378">Hydrolase</keyword>
<feature type="signal peptide" evidence="1">
    <location>
        <begin position="1"/>
        <end position="22"/>
    </location>
</feature>
<protein>
    <submittedName>
        <fullName evidence="3">Alpha/beta hydrolase</fullName>
    </submittedName>
</protein>